<gene>
    <name evidence="2" type="ORF">ANN_18187</name>
</gene>
<organism evidence="2 3">
    <name type="scientific">Periplaneta americana</name>
    <name type="common">American cockroach</name>
    <name type="synonym">Blatta americana</name>
    <dbReference type="NCBI Taxonomy" id="6978"/>
    <lineage>
        <taxon>Eukaryota</taxon>
        <taxon>Metazoa</taxon>
        <taxon>Ecdysozoa</taxon>
        <taxon>Arthropoda</taxon>
        <taxon>Hexapoda</taxon>
        <taxon>Insecta</taxon>
        <taxon>Pterygota</taxon>
        <taxon>Neoptera</taxon>
        <taxon>Polyneoptera</taxon>
        <taxon>Dictyoptera</taxon>
        <taxon>Blattodea</taxon>
        <taxon>Blattoidea</taxon>
        <taxon>Blattidae</taxon>
        <taxon>Blattinae</taxon>
        <taxon>Periplaneta</taxon>
    </lineage>
</organism>
<comment type="caution">
    <text evidence="2">The sequence shown here is derived from an EMBL/GenBank/DDBJ whole genome shotgun (WGS) entry which is preliminary data.</text>
</comment>
<sequence length="188" mass="21822">MEMQGEQAECKKNMRDGGRKRRMLGKQGEYKEVYDKRRREGTSKDSNSEYNFAVGGFISYHRFNIKEEITWTKFYCTEIVRGYDDIILVTKSAADLKEMLEELDRISKEAGLSMNPEKTKLKTNASEDRIHLNGQPLEYVEDYTYLGQNLSFSSNSEKEIETNQYGTEEVLVSKVHTYSQIPEAKLKV</sequence>
<feature type="region of interest" description="Disordered" evidence="1">
    <location>
        <begin position="1"/>
        <end position="45"/>
    </location>
</feature>
<dbReference type="PANTHER" id="PTHR47027:SF20">
    <property type="entry name" value="REVERSE TRANSCRIPTASE-LIKE PROTEIN WITH RNA-DIRECTED DNA POLYMERASE DOMAIN"/>
    <property type="match status" value="1"/>
</dbReference>
<evidence type="ECO:0000313" key="2">
    <source>
        <dbReference type="EMBL" id="KAJ4435571.1"/>
    </source>
</evidence>
<feature type="compositionally biased region" description="Basic and acidic residues" evidence="1">
    <location>
        <begin position="28"/>
        <end position="45"/>
    </location>
</feature>
<dbReference type="Proteomes" id="UP001148838">
    <property type="component" value="Unassembled WGS sequence"/>
</dbReference>
<dbReference type="PANTHER" id="PTHR47027">
    <property type="entry name" value="REVERSE TRANSCRIPTASE DOMAIN-CONTAINING PROTEIN"/>
    <property type="match status" value="1"/>
</dbReference>
<proteinExistence type="predicted"/>
<keyword evidence="3" id="KW-1185">Reference proteome</keyword>
<feature type="compositionally biased region" description="Basic and acidic residues" evidence="1">
    <location>
        <begin position="8"/>
        <end position="17"/>
    </location>
</feature>
<accession>A0ABQ8SP76</accession>
<protein>
    <recommendedName>
        <fullName evidence="4">Reverse transcriptase domain-containing protein</fullName>
    </recommendedName>
</protein>
<evidence type="ECO:0000313" key="3">
    <source>
        <dbReference type="Proteomes" id="UP001148838"/>
    </source>
</evidence>
<evidence type="ECO:0008006" key="4">
    <source>
        <dbReference type="Google" id="ProtNLM"/>
    </source>
</evidence>
<reference evidence="2 3" key="1">
    <citation type="journal article" date="2022" name="Allergy">
        <title>Genome assembly and annotation of Periplaneta americana reveal a comprehensive cockroach allergen profile.</title>
        <authorList>
            <person name="Wang L."/>
            <person name="Xiong Q."/>
            <person name="Saelim N."/>
            <person name="Wang L."/>
            <person name="Nong W."/>
            <person name="Wan A.T."/>
            <person name="Shi M."/>
            <person name="Liu X."/>
            <person name="Cao Q."/>
            <person name="Hui J.H.L."/>
            <person name="Sookrung N."/>
            <person name="Leung T.F."/>
            <person name="Tungtrongchitr A."/>
            <person name="Tsui S.K.W."/>
        </authorList>
    </citation>
    <scope>NUCLEOTIDE SEQUENCE [LARGE SCALE GENOMIC DNA]</scope>
    <source>
        <strain evidence="2">PWHHKU_190912</strain>
    </source>
</reference>
<evidence type="ECO:0000256" key="1">
    <source>
        <dbReference type="SAM" id="MobiDB-lite"/>
    </source>
</evidence>
<dbReference type="EMBL" id="JAJSOF020000023">
    <property type="protein sequence ID" value="KAJ4435571.1"/>
    <property type="molecule type" value="Genomic_DNA"/>
</dbReference>
<name>A0ABQ8SP76_PERAM</name>